<accession>A0A1W6D0X1</accession>
<dbReference type="KEGG" id="pcon:B0A89_07165"/>
<dbReference type="EMBL" id="CP020612">
    <property type="protein sequence ID" value="ARJ70781.1"/>
    <property type="molecule type" value="Genomic_DNA"/>
</dbReference>
<proteinExistence type="predicted"/>
<dbReference type="Proteomes" id="UP000193017">
    <property type="component" value="Chromosome"/>
</dbReference>
<evidence type="ECO:0000313" key="1">
    <source>
        <dbReference type="EMBL" id="ARJ70781.1"/>
    </source>
</evidence>
<reference evidence="1 2" key="1">
    <citation type="submission" date="2017-03" db="EMBL/GenBank/DDBJ databases">
        <title>Genome sequence of Paracoccus contaminans isolated from a water microcosm.</title>
        <authorList>
            <person name="Aurass P."/>
            <person name="Karste S."/>
            <person name="Trost E."/>
            <person name="Glaeser S.P."/>
            <person name="Kaempfer P."/>
            <person name="Flieger A."/>
        </authorList>
    </citation>
    <scope>NUCLEOTIDE SEQUENCE [LARGE SCALE GENOMIC DNA]</scope>
    <source>
        <strain evidence="2">RKI 16-01929T\LMG 29738T\CCM 8701T\CIP 111112T</strain>
    </source>
</reference>
<organism evidence="1 2">
    <name type="scientific">Paracoccus contaminans</name>
    <dbReference type="NCBI Taxonomy" id="1945662"/>
    <lineage>
        <taxon>Bacteria</taxon>
        <taxon>Pseudomonadati</taxon>
        <taxon>Pseudomonadota</taxon>
        <taxon>Alphaproteobacteria</taxon>
        <taxon>Rhodobacterales</taxon>
        <taxon>Paracoccaceae</taxon>
        <taxon>Paracoccus</taxon>
    </lineage>
</organism>
<sequence length="69" mass="6623">MPLPHFLMLVAVVILAAGTSLLLALAAGVPPGVLALGLGSAALLAHLLTRQGGGPGRGLGPGSHRTPGA</sequence>
<dbReference type="RefSeq" id="WP_085378806.1">
    <property type="nucleotide sequence ID" value="NZ_CP020612.1"/>
</dbReference>
<protein>
    <submittedName>
        <fullName evidence="1">Uncharacterized protein</fullName>
    </submittedName>
</protein>
<keyword evidence="2" id="KW-1185">Reference proteome</keyword>
<dbReference type="AlphaFoldDB" id="A0A1W6D0X1"/>
<evidence type="ECO:0000313" key="2">
    <source>
        <dbReference type="Proteomes" id="UP000193017"/>
    </source>
</evidence>
<name>A0A1W6D0X1_9RHOB</name>
<gene>
    <name evidence="1" type="ORF">B0A89_07165</name>
</gene>